<dbReference type="PANTHER" id="PTHR30408">
    <property type="entry name" value="TYPE-1 RESTRICTION ENZYME ECOKI SPECIFICITY PROTEIN"/>
    <property type="match status" value="1"/>
</dbReference>
<dbReference type="InterPro" id="IPR000055">
    <property type="entry name" value="Restrct_endonuc_typeI_TRD"/>
</dbReference>
<proteinExistence type="inferred from homology"/>
<keyword evidence="3" id="KW-0238">DNA-binding</keyword>
<evidence type="ECO:0000313" key="6">
    <source>
        <dbReference type="EMBL" id="RXE57706.1"/>
    </source>
</evidence>
<feature type="domain" description="Type I restriction modification DNA specificity" evidence="5">
    <location>
        <begin position="2"/>
        <end position="185"/>
    </location>
</feature>
<name>A0A4Q0I0H5_9FIRM</name>
<feature type="coiled-coil region" evidence="4">
    <location>
        <begin position="167"/>
        <end position="194"/>
    </location>
</feature>
<evidence type="ECO:0000256" key="3">
    <source>
        <dbReference type="ARBA" id="ARBA00023125"/>
    </source>
</evidence>
<evidence type="ECO:0000259" key="5">
    <source>
        <dbReference type="Pfam" id="PF01420"/>
    </source>
</evidence>
<comment type="caution">
    <text evidence="6">The sequence shown here is derived from an EMBL/GenBank/DDBJ whole genome shotgun (WGS) entry which is preliminary data.</text>
</comment>
<dbReference type="CDD" id="cd17495">
    <property type="entry name" value="RMtype1_S_Cep9333ORF4827P-TRD2-CR2_like"/>
    <property type="match status" value="1"/>
</dbReference>
<accession>A0A4Q0I0H5</accession>
<reference evidence="7" key="1">
    <citation type="submission" date="2018-11" db="EMBL/GenBank/DDBJ databases">
        <title>Genome sequencing of a novel mesophilic and cellulolytic organism within the genus Hungateiclostridium.</title>
        <authorList>
            <person name="Rettenmaier R."/>
            <person name="Liebl W."/>
            <person name="Zverlov V."/>
        </authorList>
    </citation>
    <scope>NUCLEOTIDE SEQUENCE [LARGE SCALE GENOMIC DNA]</scope>
    <source>
        <strain evidence="7">N2K1</strain>
    </source>
</reference>
<dbReference type="CDD" id="cd17278">
    <property type="entry name" value="RMtype1_S_LdeBORF1052P-TRD2-CR2"/>
    <property type="match status" value="1"/>
</dbReference>
<keyword evidence="6" id="KW-0255">Endonuclease</keyword>
<dbReference type="RefSeq" id="WP_128706505.1">
    <property type="nucleotide sequence ID" value="NZ_RLII01000041.1"/>
</dbReference>
<dbReference type="OrthoDB" id="9811611at2"/>
<keyword evidence="7" id="KW-1185">Reference proteome</keyword>
<dbReference type="Pfam" id="PF01420">
    <property type="entry name" value="Methylase_S"/>
    <property type="match status" value="2"/>
</dbReference>
<dbReference type="EMBL" id="RLII01000041">
    <property type="protein sequence ID" value="RXE57706.1"/>
    <property type="molecule type" value="Genomic_DNA"/>
</dbReference>
<keyword evidence="2" id="KW-0680">Restriction system</keyword>
<dbReference type="SUPFAM" id="SSF116734">
    <property type="entry name" value="DNA methylase specificity domain"/>
    <property type="match status" value="2"/>
</dbReference>
<dbReference type="GO" id="GO:0004519">
    <property type="term" value="F:endonuclease activity"/>
    <property type="evidence" value="ECO:0007669"/>
    <property type="project" value="UniProtKB-KW"/>
</dbReference>
<dbReference type="GO" id="GO:0003677">
    <property type="term" value="F:DNA binding"/>
    <property type="evidence" value="ECO:0007669"/>
    <property type="project" value="UniProtKB-KW"/>
</dbReference>
<evidence type="ECO:0000256" key="1">
    <source>
        <dbReference type="ARBA" id="ARBA00010923"/>
    </source>
</evidence>
<evidence type="ECO:0000313" key="7">
    <source>
        <dbReference type="Proteomes" id="UP000289166"/>
    </source>
</evidence>
<dbReference type="Proteomes" id="UP000289166">
    <property type="component" value="Unassembled WGS sequence"/>
</dbReference>
<dbReference type="Gene3D" id="3.90.220.20">
    <property type="entry name" value="DNA methylase specificity domains"/>
    <property type="match status" value="2"/>
</dbReference>
<keyword evidence="6" id="KW-0540">Nuclease</keyword>
<comment type="similarity">
    <text evidence="1">Belongs to the type-I restriction system S methylase family.</text>
</comment>
<protein>
    <submittedName>
        <fullName evidence="6">Restriction endonuclease subunit S</fullName>
    </submittedName>
</protein>
<gene>
    <name evidence="6" type="ORF">EFD62_16245</name>
</gene>
<organism evidence="6 7">
    <name type="scientific">Acetivibrio mesophilus</name>
    <dbReference type="NCBI Taxonomy" id="2487273"/>
    <lineage>
        <taxon>Bacteria</taxon>
        <taxon>Bacillati</taxon>
        <taxon>Bacillota</taxon>
        <taxon>Clostridia</taxon>
        <taxon>Eubacteriales</taxon>
        <taxon>Oscillospiraceae</taxon>
        <taxon>Acetivibrio</taxon>
    </lineage>
</organism>
<dbReference type="InterPro" id="IPR052021">
    <property type="entry name" value="Type-I_RS_S_subunit"/>
</dbReference>
<dbReference type="AlphaFoldDB" id="A0A4Q0I0H5"/>
<keyword evidence="4" id="KW-0175">Coiled coil</keyword>
<sequence>MKWTNYRLGDLIEIKHGYAFSGTYITQEDNGIVLVTPGNFRIGGGFQEEKCKFFNGDVPEEYILRPGDLIVTMTDLSKNTDTLGYSALVPKSSRTYLHNQRIGLVKMKTDCVDYKFLYWLMRTHTYQRTIANSATGATVKHTSPTKIYEYQFNAPEKNVQKKIAGILSAYDDLIENNQKQIKLLEEAAMRLYEEWFVNLRFPGHENTKIVDGLPEGWSRKKLIDIAEITMGQSPKSEYYNDRQQGLPFHQGVTNYGYRFVIDETYSTSYTRIAEAGSILFSVRAPVGRMNITKNKIVIGRGLAAINHREGLQSFLFYMLKNRFYKDDLIGNGAIYASITKAALHSQEFLIPCDNLANEFNNVAKSIDQQITNADRQIILLQQARDKLLSKLMNGDIEV</sequence>
<dbReference type="PANTHER" id="PTHR30408:SF13">
    <property type="entry name" value="TYPE I RESTRICTION ENZYME HINDI SPECIFICITY SUBUNIT"/>
    <property type="match status" value="1"/>
</dbReference>
<evidence type="ECO:0000256" key="2">
    <source>
        <dbReference type="ARBA" id="ARBA00022747"/>
    </source>
</evidence>
<dbReference type="GO" id="GO:0009307">
    <property type="term" value="P:DNA restriction-modification system"/>
    <property type="evidence" value="ECO:0007669"/>
    <property type="project" value="UniProtKB-KW"/>
</dbReference>
<keyword evidence="6" id="KW-0378">Hydrolase</keyword>
<dbReference type="InterPro" id="IPR044946">
    <property type="entry name" value="Restrct_endonuc_typeI_TRD_sf"/>
</dbReference>
<feature type="domain" description="Type I restriction modification DNA specificity" evidence="5">
    <location>
        <begin position="214"/>
        <end position="352"/>
    </location>
</feature>
<evidence type="ECO:0000256" key="4">
    <source>
        <dbReference type="SAM" id="Coils"/>
    </source>
</evidence>